<reference evidence="3 4" key="1">
    <citation type="submission" date="2023-12" db="EMBL/GenBank/DDBJ databases">
        <title>the genome sequence of Hyalangium sp. s54d21.</title>
        <authorList>
            <person name="Zhang X."/>
        </authorList>
    </citation>
    <scope>NUCLEOTIDE SEQUENCE [LARGE SCALE GENOMIC DNA]</scope>
    <source>
        <strain evidence="4">s54d21</strain>
    </source>
</reference>
<dbReference type="InterPro" id="IPR036380">
    <property type="entry name" value="Isochorismatase-like_sf"/>
</dbReference>
<dbReference type="Pfam" id="PF00857">
    <property type="entry name" value="Isochorismatase"/>
    <property type="match status" value="1"/>
</dbReference>
<evidence type="ECO:0000256" key="1">
    <source>
        <dbReference type="SAM" id="SignalP"/>
    </source>
</evidence>
<sequence>MNVGNSLKVLGSRSTLAALVVTMLVAGTSAFAQKATGKPSPRLLTPQNSAIILIDHQPQMAFAVQSIDRTLLTNNVTGLAKTAKIFNVPTILTTVAEKSFSGPLFPEITAVFPNVKPIDRTTMNSWEDANFIQAVKQTGRKKLVIAALWTEVCLIGPALSAIDEGYEVYIVTDASGGVSKEAHDMAVQRMVQAGAIPVTWMQVLLEYQRDWARQGTYEAVTSLAKQHGGAYGTGIFYAKTMLGEHANEGGASKSTSK</sequence>
<evidence type="ECO:0000313" key="4">
    <source>
        <dbReference type="Proteomes" id="UP001291309"/>
    </source>
</evidence>
<dbReference type="Gene3D" id="3.40.50.850">
    <property type="entry name" value="Isochorismatase-like"/>
    <property type="match status" value="1"/>
</dbReference>
<keyword evidence="1" id="KW-0732">Signal</keyword>
<dbReference type="PANTHER" id="PTHR43559:SF1">
    <property type="entry name" value="HYDROLASE"/>
    <property type="match status" value="1"/>
</dbReference>
<feature type="signal peptide" evidence="1">
    <location>
        <begin position="1"/>
        <end position="32"/>
    </location>
</feature>
<dbReference type="PANTHER" id="PTHR43559">
    <property type="entry name" value="HYDROLASE YCAC-RELATED"/>
    <property type="match status" value="1"/>
</dbReference>
<dbReference type="EMBL" id="JAXIVS010000001">
    <property type="protein sequence ID" value="MDY7225430.1"/>
    <property type="molecule type" value="Genomic_DNA"/>
</dbReference>
<dbReference type="InterPro" id="IPR000868">
    <property type="entry name" value="Isochorismatase-like_dom"/>
</dbReference>
<accession>A0ABU5H003</accession>
<comment type="caution">
    <text evidence="3">The sequence shown here is derived from an EMBL/GenBank/DDBJ whole genome shotgun (WGS) entry which is preliminary data.</text>
</comment>
<gene>
    <name evidence="3" type="ORF">SYV04_03515</name>
</gene>
<dbReference type="Proteomes" id="UP001291309">
    <property type="component" value="Unassembled WGS sequence"/>
</dbReference>
<feature type="chain" id="PRO_5047023349" evidence="1">
    <location>
        <begin position="33"/>
        <end position="257"/>
    </location>
</feature>
<dbReference type="InterPro" id="IPR053152">
    <property type="entry name" value="Hydrolase_YcaC-like"/>
</dbReference>
<keyword evidence="3" id="KW-0378">Hydrolase</keyword>
<name>A0ABU5H003_9BACT</name>
<evidence type="ECO:0000259" key="2">
    <source>
        <dbReference type="Pfam" id="PF00857"/>
    </source>
</evidence>
<dbReference type="CDD" id="cd01012">
    <property type="entry name" value="YcaC_related"/>
    <property type="match status" value="1"/>
</dbReference>
<feature type="domain" description="Isochorismatase-like" evidence="2">
    <location>
        <begin position="49"/>
        <end position="200"/>
    </location>
</feature>
<dbReference type="GO" id="GO:0016787">
    <property type="term" value="F:hydrolase activity"/>
    <property type="evidence" value="ECO:0007669"/>
    <property type="project" value="UniProtKB-KW"/>
</dbReference>
<dbReference type="SUPFAM" id="SSF52499">
    <property type="entry name" value="Isochorismatase-like hydrolases"/>
    <property type="match status" value="1"/>
</dbReference>
<protein>
    <submittedName>
        <fullName evidence="3">Hydrolase</fullName>
    </submittedName>
</protein>
<keyword evidence="4" id="KW-1185">Reference proteome</keyword>
<proteinExistence type="predicted"/>
<organism evidence="3 4">
    <name type="scientific">Hyalangium rubrum</name>
    <dbReference type="NCBI Taxonomy" id="3103134"/>
    <lineage>
        <taxon>Bacteria</taxon>
        <taxon>Pseudomonadati</taxon>
        <taxon>Myxococcota</taxon>
        <taxon>Myxococcia</taxon>
        <taxon>Myxococcales</taxon>
        <taxon>Cystobacterineae</taxon>
        <taxon>Archangiaceae</taxon>
        <taxon>Hyalangium</taxon>
    </lineage>
</organism>
<evidence type="ECO:0000313" key="3">
    <source>
        <dbReference type="EMBL" id="MDY7225430.1"/>
    </source>
</evidence>